<dbReference type="PRINTS" id="PR00695">
    <property type="entry name" value="CUNO2RDTASE"/>
</dbReference>
<evidence type="ECO:0000256" key="10">
    <source>
        <dbReference type="ARBA" id="ARBA00023008"/>
    </source>
</evidence>
<dbReference type="Pfam" id="PF07732">
    <property type="entry name" value="Cu-oxidase_3"/>
    <property type="match status" value="1"/>
</dbReference>
<name>A0A3S1B4X9_9BACL</name>
<evidence type="ECO:0000259" key="15">
    <source>
        <dbReference type="Pfam" id="PF07732"/>
    </source>
</evidence>
<gene>
    <name evidence="17" type="ORF">EJP77_20440</name>
</gene>
<evidence type="ECO:0000256" key="4">
    <source>
        <dbReference type="ARBA" id="ARBA00011233"/>
    </source>
</evidence>
<dbReference type="Pfam" id="PF07731">
    <property type="entry name" value="Cu-oxidase_2"/>
    <property type="match status" value="1"/>
</dbReference>
<evidence type="ECO:0000256" key="11">
    <source>
        <dbReference type="ARBA" id="ARBA00049340"/>
    </source>
</evidence>
<evidence type="ECO:0000256" key="13">
    <source>
        <dbReference type="SAM" id="SignalP"/>
    </source>
</evidence>
<feature type="chain" id="PRO_5038449883" description="Copper-containing nitrite reductase" evidence="13">
    <location>
        <begin position="35"/>
        <end position="485"/>
    </location>
</feature>
<dbReference type="SUPFAM" id="SSF49503">
    <property type="entry name" value="Cupredoxins"/>
    <property type="match status" value="2"/>
</dbReference>
<evidence type="ECO:0000256" key="12">
    <source>
        <dbReference type="PIRSR" id="PIRSR601287-1"/>
    </source>
</evidence>
<dbReference type="EMBL" id="RZNX01000017">
    <property type="protein sequence ID" value="RUT27684.1"/>
    <property type="molecule type" value="Genomic_DNA"/>
</dbReference>
<evidence type="ECO:0000313" key="17">
    <source>
        <dbReference type="EMBL" id="RUT27684.1"/>
    </source>
</evidence>
<evidence type="ECO:0000256" key="1">
    <source>
        <dbReference type="ARBA" id="ARBA00001960"/>
    </source>
</evidence>
<dbReference type="InterPro" id="IPR012854">
    <property type="entry name" value="Cu_amine_oxidase-like_N"/>
</dbReference>
<proteinExistence type="inferred from homology"/>
<dbReference type="SUPFAM" id="SSF55383">
    <property type="entry name" value="Copper amine oxidase, domain N"/>
    <property type="match status" value="1"/>
</dbReference>
<dbReference type="Proteomes" id="UP000272464">
    <property type="component" value="Unassembled WGS sequence"/>
</dbReference>
<dbReference type="OrthoDB" id="9757546at2"/>
<evidence type="ECO:0000259" key="16">
    <source>
        <dbReference type="Pfam" id="PF07833"/>
    </source>
</evidence>
<evidence type="ECO:0000256" key="8">
    <source>
        <dbReference type="ARBA" id="ARBA00022737"/>
    </source>
</evidence>
<comment type="cofactor">
    <cofactor evidence="2 12">
        <name>Cu(2+)</name>
        <dbReference type="ChEBI" id="CHEBI:29036"/>
    </cofactor>
</comment>
<comment type="cofactor">
    <cofactor evidence="1 12">
        <name>Cu(+)</name>
        <dbReference type="ChEBI" id="CHEBI:49552"/>
    </cofactor>
</comment>
<evidence type="ECO:0000256" key="2">
    <source>
        <dbReference type="ARBA" id="ARBA00001973"/>
    </source>
</evidence>
<dbReference type="PANTHER" id="PTHR11709">
    <property type="entry name" value="MULTI-COPPER OXIDASE"/>
    <property type="match status" value="1"/>
</dbReference>
<sequence>MSKRSQGTSRPGKVKAALVLMTMVSGILSGAVSAHPDSSGTSMSGMEASEAGTQISVNGHTLAAQAHMNDDLTDLRVPLRDVIEALGLPLKWDAKHKAVLIGQEQVPSAMLDSVEMRHHAQMGHIGLYIHGQRAKVDADPMMMKNSVYVLAEDFAQAMDLKYTYDAGIHQVKFMTQAAADQFTTEQKQVEDVLNGVGMAPHITADGTKEFTLTAGLHDWSPLKGVLTTAWTFNGQAPGPTIRVTEGDRVRIVFNNNLPEPSTVHLHGLLLPNAMDGVPGLTQPAVQSGKSFTYEFTASHAGTFMYHSHYDDMKQIGSGMYGAFIIDPKQPANAADNGGTLTDSTKTDHDYTMLLSGFHINTTMEGEEDYYTINGRSYPDTPPIEVKQGETSRIRLINIDTMEIHTMHLHGMDFYVVARNGSPLTNPERMNNVMLGPGETVDLMFRADNPGNWSFHCHILDHTMNGESDMSGGEMGGLVTIVKVKP</sequence>
<dbReference type="Gene3D" id="2.60.40.420">
    <property type="entry name" value="Cupredoxins - blue copper proteins"/>
    <property type="match status" value="2"/>
</dbReference>
<dbReference type="InterPro" id="IPR011706">
    <property type="entry name" value="Cu-oxidase_C"/>
</dbReference>
<dbReference type="InterPro" id="IPR045087">
    <property type="entry name" value="Cu-oxidase_fam"/>
</dbReference>
<feature type="binding site" description="type 1 copper site" evidence="12">
    <location>
        <position position="306"/>
    </location>
    <ligand>
        <name>Cu cation</name>
        <dbReference type="ChEBI" id="CHEBI:23378"/>
        <label>1</label>
    </ligand>
</feature>
<evidence type="ECO:0000256" key="3">
    <source>
        <dbReference type="ARBA" id="ARBA00010609"/>
    </source>
</evidence>
<evidence type="ECO:0000256" key="6">
    <source>
        <dbReference type="ARBA" id="ARBA00017290"/>
    </source>
</evidence>
<feature type="binding site" description="type 1 copper site" evidence="12">
    <location>
        <position position="319"/>
    </location>
    <ligand>
        <name>Cu cation</name>
        <dbReference type="ChEBI" id="CHEBI:23378"/>
        <label>1</label>
    </ligand>
</feature>
<feature type="binding site" description="type 1 copper site" evidence="12">
    <location>
        <position position="266"/>
    </location>
    <ligand>
        <name>Cu cation</name>
        <dbReference type="ChEBI" id="CHEBI:23378"/>
        <label>1</label>
    </ligand>
</feature>
<dbReference type="Gene3D" id="3.30.457.10">
    <property type="entry name" value="Copper amine oxidase-like, N-terminal domain"/>
    <property type="match status" value="1"/>
</dbReference>
<keyword evidence="13" id="KW-0732">Signal</keyword>
<feature type="domain" description="Plastocyanin-like" evidence="14">
    <location>
        <begin position="365"/>
        <end position="465"/>
    </location>
</feature>
<dbReference type="GO" id="GO:0005507">
    <property type="term" value="F:copper ion binding"/>
    <property type="evidence" value="ECO:0007669"/>
    <property type="project" value="InterPro"/>
</dbReference>
<dbReference type="Pfam" id="PF07833">
    <property type="entry name" value="Cu_amine_oxidN1"/>
    <property type="match status" value="1"/>
</dbReference>
<feature type="binding site" description="type 1 copper site" evidence="12">
    <location>
        <position position="457"/>
    </location>
    <ligand>
        <name>Cu cation</name>
        <dbReference type="ChEBI" id="CHEBI:23378"/>
        <label>1</label>
    </ligand>
</feature>
<evidence type="ECO:0000313" key="18">
    <source>
        <dbReference type="Proteomes" id="UP000272464"/>
    </source>
</evidence>
<dbReference type="InterPro" id="IPR036582">
    <property type="entry name" value="Mao_N_sf"/>
</dbReference>
<dbReference type="EC" id="1.7.2.1" evidence="5"/>
<dbReference type="GO" id="GO:0050421">
    <property type="term" value="F:nitrite reductase (NO-forming) activity"/>
    <property type="evidence" value="ECO:0007669"/>
    <property type="project" value="UniProtKB-EC"/>
</dbReference>
<dbReference type="RefSeq" id="WP_127201113.1">
    <property type="nucleotide sequence ID" value="NZ_RZNX01000017.1"/>
</dbReference>
<comment type="catalytic activity">
    <reaction evidence="11">
        <text>nitric oxide + Fe(III)-[cytochrome c] + H2O = Fe(II)-[cytochrome c] + nitrite + 2 H(+)</text>
        <dbReference type="Rhea" id="RHEA:15233"/>
        <dbReference type="Rhea" id="RHEA-COMP:10350"/>
        <dbReference type="Rhea" id="RHEA-COMP:14399"/>
        <dbReference type="ChEBI" id="CHEBI:15377"/>
        <dbReference type="ChEBI" id="CHEBI:15378"/>
        <dbReference type="ChEBI" id="CHEBI:16301"/>
        <dbReference type="ChEBI" id="CHEBI:16480"/>
        <dbReference type="ChEBI" id="CHEBI:29033"/>
        <dbReference type="ChEBI" id="CHEBI:29034"/>
        <dbReference type="EC" id="1.7.2.1"/>
    </reaction>
</comment>
<feature type="domain" description="Copper amine oxidase-like N-terminal" evidence="16">
    <location>
        <begin position="60"/>
        <end position="171"/>
    </location>
</feature>
<dbReference type="InterPro" id="IPR008972">
    <property type="entry name" value="Cupredoxin"/>
</dbReference>
<evidence type="ECO:0000259" key="14">
    <source>
        <dbReference type="Pfam" id="PF07731"/>
    </source>
</evidence>
<evidence type="ECO:0000256" key="7">
    <source>
        <dbReference type="ARBA" id="ARBA00022723"/>
    </source>
</evidence>
<dbReference type="InterPro" id="IPR011707">
    <property type="entry name" value="Cu-oxidase-like_N"/>
</dbReference>
<keyword evidence="10 12" id="KW-0186">Copper</keyword>
<feature type="signal peptide" evidence="13">
    <location>
        <begin position="1"/>
        <end position="34"/>
    </location>
</feature>
<organism evidence="17 18">
    <name type="scientific">Paenibacillus zeisoli</name>
    <dbReference type="NCBI Taxonomy" id="2496267"/>
    <lineage>
        <taxon>Bacteria</taxon>
        <taxon>Bacillati</taxon>
        <taxon>Bacillota</taxon>
        <taxon>Bacilli</taxon>
        <taxon>Bacillales</taxon>
        <taxon>Paenibacillaceae</taxon>
        <taxon>Paenibacillus</taxon>
    </lineage>
</organism>
<accession>A0A3S1B4X9</accession>
<reference evidence="17 18" key="1">
    <citation type="submission" date="2018-12" db="EMBL/GenBank/DDBJ databases">
        <authorList>
            <person name="Sun L."/>
            <person name="Chen Z."/>
        </authorList>
    </citation>
    <scope>NUCLEOTIDE SEQUENCE [LARGE SCALE GENOMIC DNA]</scope>
    <source>
        <strain evidence="17 18">3-5-3</strain>
    </source>
</reference>
<dbReference type="AlphaFoldDB" id="A0A3S1B4X9"/>
<keyword evidence="7 12" id="KW-0479">Metal-binding</keyword>
<dbReference type="CDD" id="cd04202">
    <property type="entry name" value="CuRO_D2_2dMcoN_like"/>
    <property type="match status" value="1"/>
</dbReference>
<keyword evidence="8" id="KW-0677">Repeat</keyword>
<dbReference type="PANTHER" id="PTHR11709:SF394">
    <property type="entry name" value="FI03373P-RELATED"/>
    <property type="match status" value="1"/>
</dbReference>
<comment type="caution">
    <text evidence="17">The sequence shown here is derived from an EMBL/GenBank/DDBJ whole genome shotgun (WGS) entry which is preliminary data.</text>
</comment>
<comment type="subunit">
    <text evidence="4">Homotrimer.</text>
</comment>
<evidence type="ECO:0000256" key="5">
    <source>
        <dbReference type="ARBA" id="ARBA00011882"/>
    </source>
</evidence>
<keyword evidence="18" id="KW-1185">Reference proteome</keyword>
<dbReference type="CDD" id="cd13860">
    <property type="entry name" value="CuRO_1_2dMco_1"/>
    <property type="match status" value="1"/>
</dbReference>
<feature type="domain" description="Plastocyanin-like" evidence="15">
    <location>
        <begin position="218"/>
        <end position="329"/>
    </location>
</feature>
<comment type="similarity">
    <text evidence="3">Belongs to the multicopper oxidase family.</text>
</comment>
<dbReference type="InterPro" id="IPR001287">
    <property type="entry name" value="NO2-reductase_Cu"/>
</dbReference>
<evidence type="ECO:0000256" key="9">
    <source>
        <dbReference type="ARBA" id="ARBA00023002"/>
    </source>
</evidence>
<protein>
    <recommendedName>
        <fullName evidence="6">Copper-containing nitrite reductase</fullName>
        <ecNumber evidence="5">1.7.2.1</ecNumber>
    </recommendedName>
</protein>
<keyword evidence="9" id="KW-0560">Oxidoreductase</keyword>